<dbReference type="RefSeq" id="WP_160066308.1">
    <property type="nucleotide sequence ID" value="NZ_WUYX01000053.1"/>
</dbReference>
<evidence type="ECO:0000313" key="2">
    <source>
        <dbReference type="Proteomes" id="UP000434101"/>
    </source>
</evidence>
<gene>
    <name evidence="1" type="ORF">GS429_15810</name>
</gene>
<sequence length="176" mass="20809">MDANEIRRWSDRYDEVYDDDLREIEDRLNDALPKQGYITQDQLEDVVQWKLNGQKGRRDLNIEKVNTVPDEFIRRVSEAAFLVKDPALQLKTLKSIPGIGGATATVILRFNDPKNYAIGDRYIVHEFFGEDRGMRVTDYPKILEELHNRNPDDFDLRTVEKAYYQRYRDEHEVGDW</sequence>
<protein>
    <submittedName>
        <fullName evidence="1">Uncharacterized protein</fullName>
    </submittedName>
</protein>
<keyword evidence="2" id="KW-1185">Reference proteome</keyword>
<reference evidence="1 2" key="1">
    <citation type="submission" date="2020-01" db="EMBL/GenBank/DDBJ databases">
        <title>Natronorubrum sp. JWXQ-INN 674 isolated from Inner Mongolia Autonomous Region of China.</title>
        <authorList>
            <person name="Xue Q."/>
        </authorList>
    </citation>
    <scope>NUCLEOTIDE SEQUENCE [LARGE SCALE GENOMIC DNA]</scope>
    <source>
        <strain evidence="1 2">JWXQ-INN-674</strain>
    </source>
</reference>
<proteinExistence type="predicted"/>
<dbReference type="EMBL" id="WUYX01000053">
    <property type="protein sequence ID" value="MXV63494.1"/>
    <property type="molecule type" value="Genomic_DNA"/>
</dbReference>
<name>A0A6B0VPU7_9EURY</name>
<dbReference type="AlphaFoldDB" id="A0A6B0VPU7"/>
<dbReference type="Proteomes" id="UP000434101">
    <property type="component" value="Unassembled WGS sequence"/>
</dbReference>
<dbReference type="OrthoDB" id="275650at2157"/>
<organism evidence="1 2">
    <name type="scientific">Natronorubrum halalkaliphilum</name>
    <dbReference type="NCBI Taxonomy" id="2691917"/>
    <lineage>
        <taxon>Archaea</taxon>
        <taxon>Methanobacteriati</taxon>
        <taxon>Methanobacteriota</taxon>
        <taxon>Stenosarchaea group</taxon>
        <taxon>Halobacteria</taxon>
        <taxon>Halobacteriales</taxon>
        <taxon>Natrialbaceae</taxon>
        <taxon>Natronorubrum</taxon>
    </lineage>
</organism>
<accession>A0A6B0VPU7</accession>
<evidence type="ECO:0000313" key="1">
    <source>
        <dbReference type="EMBL" id="MXV63494.1"/>
    </source>
</evidence>
<comment type="caution">
    <text evidence="1">The sequence shown here is derived from an EMBL/GenBank/DDBJ whole genome shotgun (WGS) entry which is preliminary data.</text>
</comment>